<keyword evidence="3" id="KW-1185">Reference proteome</keyword>
<organism evidence="2 3">
    <name type="scientific">Tanacetum coccineum</name>
    <dbReference type="NCBI Taxonomy" id="301880"/>
    <lineage>
        <taxon>Eukaryota</taxon>
        <taxon>Viridiplantae</taxon>
        <taxon>Streptophyta</taxon>
        <taxon>Embryophyta</taxon>
        <taxon>Tracheophyta</taxon>
        <taxon>Spermatophyta</taxon>
        <taxon>Magnoliopsida</taxon>
        <taxon>eudicotyledons</taxon>
        <taxon>Gunneridae</taxon>
        <taxon>Pentapetalae</taxon>
        <taxon>asterids</taxon>
        <taxon>campanulids</taxon>
        <taxon>Asterales</taxon>
        <taxon>Asteraceae</taxon>
        <taxon>Asteroideae</taxon>
        <taxon>Anthemideae</taxon>
        <taxon>Anthemidinae</taxon>
        <taxon>Tanacetum</taxon>
    </lineage>
</organism>
<protein>
    <submittedName>
        <fullName evidence="2">Uncharacterized protein</fullName>
    </submittedName>
</protein>
<reference evidence="2" key="1">
    <citation type="journal article" date="2022" name="Int. J. Mol. Sci.">
        <title>Draft Genome of Tanacetum Coccineum: Genomic Comparison of Closely Related Tanacetum-Family Plants.</title>
        <authorList>
            <person name="Yamashiro T."/>
            <person name="Shiraishi A."/>
            <person name="Nakayama K."/>
            <person name="Satake H."/>
        </authorList>
    </citation>
    <scope>NUCLEOTIDE SEQUENCE</scope>
</reference>
<gene>
    <name evidence="2" type="ORF">Tco_1114725</name>
</gene>
<evidence type="ECO:0000256" key="1">
    <source>
        <dbReference type="SAM" id="Coils"/>
    </source>
</evidence>
<reference evidence="2" key="2">
    <citation type="submission" date="2022-01" db="EMBL/GenBank/DDBJ databases">
        <authorList>
            <person name="Yamashiro T."/>
            <person name="Shiraishi A."/>
            <person name="Satake H."/>
            <person name="Nakayama K."/>
        </authorList>
    </citation>
    <scope>NUCLEOTIDE SEQUENCE</scope>
</reference>
<name>A0ABQ5IVY3_9ASTR</name>
<evidence type="ECO:0000313" key="3">
    <source>
        <dbReference type="Proteomes" id="UP001151760"/>
    </source>
</evidence>
<keyword evidence="1" id="KW-0175">Coiled coil</keyword>
<sequence length="192" mass="22279">MGKSTETLWLLTNEQRAYRDNIRKSGLGYKGPCVNSQANAKIPKLYNAYELRDKNVQLHVFDFEETLEDADKSRLKMEETAKFKAYFEKLENTKVVLERQLARKVDDSKAKKDQFLKEINHLSTQLENQKGKILETKFDKPLILGKPLADKLLINTQISKSWFTPKVFVQKDFSKPVTAQSLPKNEKDQLLK</sequence>
<comment type="caution">
    <text evidence="2">The sequence shown here is derived from an EMBL/GenBank/DDBJ whole genome shotgun (WGS) entry which is preliminary data.</text>
</comment>
<dbReference type="EMBL" id="BQNB010021243">
    <property type="protein sequence ID" value="GJU04387.1"/>
    <property type="molecule type" value="Genomic_DNA"/>
</dbReference>
<accession>A0ABQ5IVY3</accession>
<proteinExistence type="predicted"/>
<evidence type="ECO:0000313" key="2">
    <source>
        <dbReference type="EMBL" id="GJU04387.1"/>
    </source>
</evidence>
<dbReference type="Proteomes" id="UP001151760">
    <property type="component" value="Unassembled WGS sequence"/>
</dbReference>
<feature type="coiled-coil region" evidence="1">
    <location>
        <begin position="87"/>
        <end position="132"/>
    </location>
</feature>